<feature type="compositionally biased region" description="Basic and acidic residues" evidence="1">
    <location>
        <begin position="121"/>
        <end position="131"/>
    </location>
</feature>
<sequence>TGMGHALSSAHVAQALHQAAELRSEVSASAATSSREARLKKKTSRKPPLVSILLFAAGVPVAQASAGECWMDGLNYENCCLPLPDGNPSCWDEYFTAALCCRDAPPAVLDPPLPLLVPPADAHEGDPDHGASGDSSGGRGLYGGCEWSFFQEFK</sequence>
<evidence type="ECO:0000256" key="1">
    <source>
        <dbReference type="SAM" id="MobiDB-lite"/>
    </source>
</evidence>
<dbReference type="Proteomes" id="UP000626109">
    <property type="component" value="Unassembled WGS sequence"/>
</dbReference>
<feature type="region of interest" description="Disordered" evidence="1">
    <location>
        <begin position="118"/>
        <end position="137"/>
    </location>
</feature>
<comment type="caution">
    <text evidence="2">The sequence shown here is derived from an EMBL/GenBank/DDBJ whole genome shotgun (WGS) entry which is preliminary data.</text>
</comment>
<organism evidence="2 3">
    <name type="scientific">Polarella glacialis</name>
    <name type="common">Dinoflagellate</name>
    <dbReference type="NCBI Taxonomy" id="89957"/>
    <lineage>
        <taxon>Eukaryota</taxon>
        <taxon>Sar</taxon>
        <taxon>Alveolata</taxon>
        <taxon>Dinophyceae</taxon>
        <taxon>Suessiales</taxon>
        <taxon>Suessiaceae</taxon>
        <taxon>Polarella</taxon>
    </lineage>
</organism>
<evidence type="ECO:0000313" key="2">
    <source>
        <dbReference type="EMBL" id="CAE8718343.1"/>
    </source>
</evidence>
<dbReference type="AlphaFoldDB" id="A0A813L5H3"/>
<accession>A0A813L5H3</accession>
<reference evidence="2" key="1">
    <citation type="submission" date="2021-02" db="EMBL/GenBank/DDBJ databases">
        <authorList>
            <person name="Dougan E. K."/>
            <person name="Rhodes N."/>
            <person name="Thang M."/>
            <person name="Chan C."/>
        </authorList>
    </citation>
    <scope>NUCLEOTIDE SEQUENCE</scope>
</reference>
<proteinExistence type="predicted"/>
<name>A0A813L5H3_POLGL</name>
<evidence type="ECO:0000313" key="3">
    <source>
        <dbReference type="Proteomes" id="UP000626109"/>
    </source>
</evidence>
<feature type="non-terminal residue" evidence="2">
    <location>
        <position position="1"/>
    </location>
</feature>
<feature type="non-terminal residue" evidence="2">
    <location>
        <position position="154"/>
    </location>
</feature>
<gene>
    <name evidence="2" type="ORF">PGLA2088_LOCUS40026</name>
</gene>
<dbReference type="EMBL" id="CAJNNW010033361">
    <property type="protein sequence ID" value="CAE8718343.1"/>
    <property type="molecule type" value="Genomic_DNA"/>
</dbReference>
<protein>
    <submittedName>
        <fullName evidence="2">Uncharacterized protein</fullName>
    </submittedName>
</protein>